<accession>A0A1F6MD75</accession>
<evidence type="ECO:0000256" key="1">
    <source>
        <dbReference type="SAM" id="Phobius"/>
    </source>
</evidence>
<proteinExistence type="predicted"/>
<dbReference type="Proteomes" id="UP000177457">
    <property type="component" value="Unassembled WGS sequence"/>
</dbReference>
<dbReference type="STRING" id="1798683.A3C90_04185"/>
<evidence type="ECO:0008006" key="4">
    <source>
        <dbReference type="Google" id="ProtNLM"/>
    </source>
</evidence>
<organism evidence="2 3">
    <name type="scientific">Candidatus Magasanikbacteria bacterium RIFCSPHIGHO2_02_FULL_51_14</name>
    <dbReference type="NCBI Taxonomy" id="1798683"/>
    <lineage>
        <taxon>Bacteria</taxon>
        <taxon>Candidatus Magasanikiibacteriota</taxon>
    </lineage>
</organism>
<keyword evidence="1" id="KW-0812">Transmembrane</keyword>
<dbReference type="AlphaFoldDB" id="A0A1F6MD75"/>
<dbReference type="EMBL" id="MFQE01000074">
    <property type="protein sequence ID" value="OGH69601.1"/>
    <property type="molecule type" value="Genomic_DNA"/>
</dbReference>
<reference evidence="2 3" key="1">
    <citation type="journal article" date="2016" name="Nat. Commun.">
        <title>Thousands of microbial genomes shed light on interconnected biogeochemical processes in an aquifer system.</title>
        <authorList>
            <person name="Anantharaman K."/>
            <person name="Brown C.T."/>
            <person name="Hug L.A."/>
            <person name="Sharon I."/>
            <person name="Castelle C.J."/>
            <person name="Probst A.J."/>
            <person name="Thomas B.C."/>
            <person name="Singh A."/>
            <person name="Wilkins M.J."/>
            <person name="Karaoz U."/>
            <person name="Brodie E.L."/>
            <person name="Williams K.H."/>
            <person name="Hubbard S.S."/>
            <person name="Banfield J.F."/>
        </authorList>
    </citation>
    <scope>NUCLEOTIDE SEQUENCE [LARGE SCALE GENOMIC DNA]</scope>
</reference>
<name>A0A1F6MD75_9BACT</name>
<keyword evidence="1" id="KW-1133">Transmembrane helix</keyword>
<gene>
    <name evidence="2" type="ORF">A3C90_04185</name>
</gene>
<evidence type="ECO:0000313" key="3">
    <source>
        <dbReference type="Proteomes" id="UP000177457"/>
    </source>
</evidence>
<evidence type="ECO:0000313" key="2">
    <source>
        <dbReference type="EMBL" id="OGH69601.1"/>
    </source>
</evidence>
<feature type="transmembrane region" description="Helical" evidence="1">
    <location>
        <begin position="24"/>
        <end position="46"/>
    </location>
</feature>
<sequence length="206" mass="24117">MSLSSRIHLKEHERIVDAVRRYGLTYFWSWLLIAILFGVPFLFLFWLFRHGWWGQALFFIPVTLATLLLVRTLFFWRKNVLVMTTHRVIDMEQRGFFELIVSEIPYDQVGDISGKIKGVWGTLLGYGTLFLQTGNGNVRIFVEKVRRPIRLQQEMNLLRRAYVAKLSEDMSGNVAGAIIEKLRDLPEDELQKVTDALEERKRRTVS</sequence>
<feature type="transmembrane region" description="Helical" evidence="1">
    <location>
        <begin position="52"/>
        <end position="74"/>
    </location>
</feature>
<protein>
    <recommendedName>
        <fullName evidence="4">DUF304 domain-containing protein</fullName>
    </recommendedName>
</protein>
<comment type="caution">
    <text evidence="2">The sequence shown here is derived from an EMBL/GenBank/DDBJ whole genome shotgun (WGS) entry which is preliminary data.</text>
</comment>
<keyword evidence="1" id="KW-0472">Membrane</keyword>